<keyword evidence="3" id="KW-1185">Reference proteome</keyword>
<reference evidence="3" key="1">
    <citation type="journal article" date="2019" name="Int. J. Syst. Evol. Microbiol.">
        <title>The Global Catalogue of Microorganisms (GCM) 10K type strain sequencing project: providing services to taxonomists for standard genome sequencing and annotation.</title>
        <authorList>
            <consortium name="The Broad Institute Genomics Platform"/>
            <consortium name="The Broad Institute Genome Sequencing Center for Infectious Disease"/>
            <person name="Wu L."/>
            <person name="Ma J."/>
        </authorList>
    </citation>
    <scope>NUCLEOTIDE SEQUENCE [LARGE SCALE GENOMIC DNA]</scope>
    <source>
        <strain evidence="3">CCM 8939</strain>
    </source>
</reference>
<comment type="caution">
    <text evidence="2">The sequence shown here is derived from an EMBL/GenBank/DDBJ whole genome shotgun (WGS) entry which is preliminary data.</text>
</comment>
<keyword evidence="1" id="KW-1133">Transmembrane helix</keyword>
<dbReference type="RefSeq" id="WP_188412213.1">
    <property type="nucleotide sequence ID" value="NZ_BMDJ01000002.1"/>
</dbReference>
<evidence type="ECO:0000256" key="1">
    <source>
        <dbReference type="SAM" id="Phobius"/>
    </source>
</evidence>
<proteinExistence type="predicted"/>
<dbReference type="EMBL" id="BMDJ01000002">
    <property type="protein sequence ID" value="GGI24022.1"/>
    <property type="molecule type" value="Genomic_DNA"/>
</dbReference>
<sequence length="231" mass="26776">MNEPTITDWISAIGTLLGIPAIIFGIFQLFRKDKNLEKQVNSLESLAKSQNDVVNKMTDEIQELSRQTSEFQFQTEHMRDANDIAKKHLEIINEQFLQNKVTTENQVELQRLERLSKIKPHFTFSGGMSSPERFQVSLLNKGNTAKNIEIIQVDNELAKFNILEKSKEIDNNKKLEITGYSDLSKTYFNSNQVPFDVELIYENEDGIKYKQKLTRQNQTYNLTNPELLEIN</sequence>
<keyword evidence="1" id="KW-0472">Membrane</keyword>
<accession>A0ABQ2BH82</accession>
<feature type="transmembrane region" description="Helical" evidence="1">
    <location>
        <begin position="6"/>
        <end position="30"/>
    </location>
</feature>
<organism evidence="2 3">
    <name type="scientific">Pedobacter mendelii</name>
    <dbReference type="NCBI Taxonomy" id="1908240"/>
    <lineage>
        <taxon>Bacteria</taxon>
        <taxon>Pseudomonadati</taxon>
        <taxon>Bacteroidota</taxon>
        <taxon>Sphingobacteriia</taxon>
        <taxon>Sphingobacteriales</taxon>
        <taxon>Sphingobacteriaceae</taxon>
        <taxon>Pedobacter</taxon>
    </lineage>
</organism>
<gene>
    <name evidence="2" type="ORF">GCM10008119_10580</name>
</gene>
<dbReference type="Proteomes" id="UP000645390">
    <property type="component" value="Unassembled WGS sequence"/>
</dbReference>
<protein>
    <submittedName>
        <fullName evidence="2">Uncharacterized protein</fullName>
    </submittedName>
</protein>
<keyword evidence="1" id="KW-0812">Transmembrane</keyword>
<evidence type="ECO:0000313" key="3">
    <source>
        <dbReference type="Proteomes" id="UP000645390"/>
    </source>
</evidence>
<name>A0ABQ2BH82_9SPHI</name>
<evidence type="ECO:0000313" key="2">
    <source>
        <dbReference type="EMBL" id="GGI24022.1"/>
    </source>
</evidence>